<dbReference type="GO" id="GO:0016020">
    <property type="term" value="C:membrane"/>
    <property type="evidence" value="ECO:0007669"/>
    <property type="project" value="UniProtKB-SubCell"/>
</dbReference>
<feature type="domain" description="Ig-like" evidence="6">
    <location>
        <begin position="708"/>
        <end position="791"/>
    </location>
</feature>
<dbReference type="SUPFAM" id="SSF48726">
    <property type="entry name" value="Immunoglobulin"/>
    <property type="match status" value="7"/>
</dbReference>
<sequence length="1955" mass="219392">MKVEYPTEAGQAILQIDDVHLEDEAIYKCEITYIEVKESCHEVVQIVNLTTLVKPEVVRIIGMDGAPMENGSTLGPKEEGEEVDLVCEAGSGKPIPRVSWYNGTTLISRAQYTTNDLGDGVGMGSSKLQLTLTRGDLNAQFTCKVESEALDGPIMHWIKFDVHVRPTKMELSGVKNHVVQGTNVLLICDVHGARPPAKVRWTNGSVPITDETLVQTSPEDNFGITSDVRINDRDGTYTTKSQLIFQASHWENGIKIHCYAENDVTKHHYEPEMHKLIILEVRYPPVISIHPKNITVNESTELVPTNGTLLSCKYKANPQELKGALWSKDGKNLTLTDTVKYKGGTIENPPLIIYNVTREDMGDYTCWLKNEVGSEQSSDSIFLNVQYTPDVEVLMEPPTPVKALDRTNVILECNVTSGNPATLSKVRWFLDGELMKEFPECNYTSKDDSGGPFCGLDPSILSLERVDQTFAGNYTCQGENVAGWGPISEPVELIVYYPPSPAKIRYYPSKVVKGAEVNLECKVESTGRPDNVTYIWYRGSHQMTEITTSKHKIVPVGLETRSNFTCIAMNEGGQSEPATVFINVNAPPALFDRLKPYQGILYSAQQINLTCRVECFPLCNIIWKKNGRILEFNERNTLYYNKTVIHPPDLQKNIFESIESTLIWNMTARPGQKLNRTDPNSNYTCQSESNQIGPGVSSTIEIAVDYPPEDVYVSSKLINVIEGQAPNPVKCHGKGHPNLTYKWKKNATAEPKEYSEELRLGPMMRSDSGSYICEASNKHGKQNAIVYFNVQYAPECSITRTEKDGSPALLCTVQANPQEVTFFWKAMEGNETYMETNNVIQDGLKSFLILDSTVDTKRTYQCFANNSVGFSDKQPCKMEVEGILPWWKRLNQEKRIIIIAAIIAIIICILIICIVIICVCRRKRANTKYNNPLEMEEREKFLCSQSPDVLGLPLVPCGRVTYLGNQDQSKWPLKPGVLVHVSKLNNVSISQLNSSTLDHFKKTSVTTSAYLKYRRRRSKVYDRLRRFKESLGLGGNRVPLGLKAGANGVVTFKKIESSPLSARVDKVNPRKRKKPGDGVSTSSTVVSPWMFCNNRKDLHSKIKLEMEFGNVTERDQWRRKPEILRDVVYIDRSPNIYKYKSPPPVKIFLPHSRVVPPNQSSIVGDKIRPGVVPPVGNMQDHPHSNNADPNDKGLYENLPFHGIQNPPNKPISVIAPFYQTANLNLAQKKQSLLDAFNHTLPPGDPRPKPNTLKRNQSFHGFQTNPRPGSYQAQLPWATQYSIFMRTFANPEFLGSVANFSRLQPDHLVVPSMLHRFSTLSIPKNLNMNSDTQQNQYYVPLGMKQKPPRVSGRNENSFELKRSSSGGKVEEFKTNASVVEKANKENMEKPKKEVLTNKRFNSLKTEKHKCYSPTFYSMRCKKHAKRRPVVYALPKKCLNQSSKSVQSGETEFQNLTDSIQILEHGVDGNTPIPAPRCRKHKRPEIIYANICNSLKRNVSFGDSPNGSSDSAETSAVGEISTTEVQVHVSENQTKDKTNEDKVPEQTKENVDSSKREPGENVTTKPEIVGHSPKLVGINPKVFSSLSPMPKISPQAMKNSPILKVSPNFIKPKVESPKGALSMQIQAKRKASPVQSPNSSVNRTILTKKEEENKQRTIDVPPPPDGAASNPIIPKQTDTKAYAKPNQNAFYTLTAPHCKQTILPPQYSATIPHQKHAKLIPKALFQEQLAKSKSFSSKSKHKRHFQIPLQKCHSFKFQTAESYFQPIKNIHEENLMRNGYVGEYPVGGSSTGSLHVTRNHKREKPKQKTKGPLVLRHANDHFQENIQNSVQLQYPQPILPGRGAMLPHPKQNGVVQYADLDMPSSRKGSHESSSSSSSKGHNMKQKQKTEQTGLHLAVAIRIFFKPFRPDPCDLLYADVDYKSNYGPINYKAASVYASMKRNKVNNRMDEVNKDDLL</sequence>
<evidence type="ECO:0000256" key="5">
    <source>
        <dbReference type="SAM" id="Phobius"/>
    </source>
</evidence>
<dbReference type="InterPro" id="IPR007110">
    <property type="entry name" value="Ig-like_dom"/>
</dbReference>
<evidence type="ECO:0000259" key="6">
    <source>
        <dbReference type="PROSITE" id="PS50835"/>
    </source>
</evidence>
<keyword evidence="5" id="KW-0812">Transmembrane</keyword>
<comment type="caution">
    <text evidence="7">The sequence shown here is derived from an EMBL/GenBank/DDBJ whole genome shotgun (WGS) entry which is preliminary data.</text>
</comment>
<feature type="compositionally biased region" description="Basic and acidic residues" evidence="4">
    <location>
        <begin position="1531"/>
        <end position="1557"/>
    </location>
</feature>
<dbReference type="Proteomes" id="UP000625711">
    <property type="component" value="Unassembled WGS sequence"/>
</dbReference>
<keyword evidence="2 5" id="KW-0472">Membrane</keyword>
<keyword evidence="5" id="KW-1133">Transmembrane helix</keyword>
<feature type="region of interest" description="Disordered" evidence="4">
    <location>
        <begin position="1860"/>
        <end position="1888"/>
    </location>
</feature>
<feature type="domain" description="Ig-like" evidence="6">
    <location>
        <begin position="389"/>
        <end position="492"/>
    </location>
</feature>
<name>A0A834M2C4_RHYFE</name>
<accession>A0A834M2C4</accession>
<dbReference type="PROSITE" id="PS50835">
    <property type="entry name" value="IG_LIKE"/>
    <property type="match status" value="8"/>
</dbReference>
<evidence type="ECO:0000256" key="3">
    <source>
        <dbReference type="ARBA" id="ARBA00023157"/>
    </source>
</evidence>
<dbReference type="Pfam" id="PF00047">
    <property type="entry name" value="ig"/>
    <property type="match status" value="1"/>
</dbReference>
<dbReference type="InterPro" id="IPR013162">
    <property type="entry name" value="CD80_C2-set"/>
</dbReference>
<organism evidence="7 8">
    <name type="scientific">Rhynchophorus ferrugineus</name>
    <name type="common">Red palm weevil</name>
    <name type="synonym">Curculio ferrugineus</name>
    <dbReference type="NCBI Taxonomy" id="354439"/>
    <lineage>
        <taxon>Eukaryota</taxon>
        <taxon>Metazoa</taxon>
        <taxon>Ecdysozoa</taxon>
        <taxon>Arthropoda</taxon>
        <taxon>Hexapoda</taxon>
        <taxon>Insecta</taxon>
        <taxon>Pterygota</taxon>
        <taxon>Neoptera</taxon>
        <taxon>Endopterygota</taxon>
        <taxon>Coleoptera</taxon>
        <taxon>Polyphaga</taxon>
        <taxon>Cucujiformia</taxon>
        <taxon>Curculionidae</taxon>
        <taxon>Dryophthorinae</taxon>
        <taxon>Rhynchophorus</taxon>
    </lineage>
</organism>
<reference evidence="7" key="1">
    <citation type="submission" date="2020-08" db="EMBL/GenBank/DDBJ databases">
        <title>Genome sequencing and assembly of the red palm weevil Rhynchophorus ferrugineus.</title>
        <authorList>
            <person name="Dias G.B."/>
            <person name="Bergman C.M."/>
            <person name="Manee M."/>
        </authorList>
    </citation>
    <scope>NUCLEOTIDE SEQUENCE</scope>
    <source>
        <strain evidence="7">AA-2017</strain>
        <tissue evidence="7">Whole larva</tissue>
    </source>
</reference>
<feature type="region of interest" description="Disordered" evidence="4">
    <location>
        <begin position="1342"/>
        <end position="1365"/>
    </location>
</feature>
<feature type="compositionally biased region" description="Polar residues" evidence="4">
    <location>
        <begin position="1500"/>
        <end position="1530"/>
    </location>
</feature>
<feature type="domain" description="Ig-like" evidence="6">
    <location>
        <begin position="499"/>
        <end position="581"/>
    </location>
</feature>
<feature type="compositionally biased region" description="Low complexity" evidence="4">
    <location>
        <begin position="1869"/>
        <end position="1878"/>
    </location>
</feature>
<feature type="transmembrane region" description="Helical" evidence="5">
    <location>
        <begin position="896"/>
        <end position="920"/>
    </location>
</feature>
<dbReference type="Pfam" id="PF08205">
    <property type="entry name" value="C2-set_2"/>
    <property type="match status" value="2"/>
</dbReference>
<dbReference type="InterPro" id="IPR013098">
    <property type="entry name" value="Ig_I-set"/>
</dbReference>
<proteinExistence type="predicted"/>
<feature type="domain" description="Ig-like" evidence="6">
    <location>
        <begin position="794"/>
        <end position="881"/>
    </location>
</feature>
<dbReference type="PANTHER" id="PTHR23278">
    <property type="entry name" value="SIDESTEP PROTEIN"/>
    <property type="match status" value="1"/>
</dbReference>
<evidence type="ECO:0000256" key="1">
    <source>
        <dbReference type="ARBA" id="ARBA00004167"/>
    </source>
</evidence>
<comment type="subcellular location">
    <subcellularLocation>
        <location evidence="1">Membrane</location>
        <topology evidence="1">Single-pass membrane protein</topology>
    </subcellularLocation>
</comment>
<evidence type="ECO:0000256" key="4">
    <source>
        <dbReference type="SAM" id="MobiDB-lite"/>
    </source>
</evidence>
<keyword evidence="8" id="KW-1185">Reference proteome</keyword>
<dbReference type="InterPro" id="IPR003599">
    <property type="entry name" value="Ig_sub"/>
</dbReference>
<feature type="domain" description="Ig-like" evidence="6">
    <location>
        <begin position="55"/>
        <end position="147"/>
    </location>
</feature>
<evidence type="ECO:0000256" key="2">
    <source>
        <dbReference type="ARBA" id="ARBA00023136"/>
    </source>
</evidence>
<feature type="compositionally biased region" description="Basic residues" evidence="4">
    <location>
        <begin position="1795"/>
        <end position="1807"/>
    </location>
</feature>
<evidence type="ECO:0000313" key="8">
    <source>
        <dbReference type="Proteomes" id="UP000625711"/>
    </source>
</evidence>
<feature type="domain" description="Ig-like" evidence="6">
    <location>
        <begin position="166"/>
        <end position="274"/>
    </location>
</feature>
<dbReference type="InterPro" id="IPR036179">
    <property type="entry name" value="Ig-like_dom_sf"/>
</dbReference>
<dbReference type="Pfam" id="PF07679">
    <property type="entry name" value="I-set"/>
    <property type="match status" value="1"/>
</dbReference>
<dbReference type="InterPro" id="IPR013151">
    <property type="entry name" value="Immunoglobulin_dom"/>
</dbReference>
<dbReference type="SMART" id="SM00409">
    <property type="entry name" value="IG"/>
    <property type="match status" value="6"/>
</dbReference>
<dbReference type="PANTHER" id="PTHR23278:SF32">
    <property type="entry name" value="NEUROMUSCULIN, ISOFORM E"/>
    <property type="match status" value="1"/>
</dbReference>
<dbReference type="EMBL" id="JAACXV010014226">
    <property type="protein sequence ID" value="KAF7269441.1"/>
    <property type="molecule type" value="Genomic_DNA"/>
</dbReference>
<feature type="domain" description="Ig-like" evidence="6">
    <location>
        <begin position="588"/>
        <end position="701"/>
    </location>
</feature>
<feature type="region of interest" description="Disordered" evidence="4">
    <location>
        <begin position="1789"/>
        <end position="1809"/>
    </location>
</feature>
<gene>
    <name evidence="7" type="ORF">GWI33_017545</name>
</gene>
<dbReference type="SMART" id="SM00408">
    <property type="entry name" value="IGc2"/>
    <property type="match status" value="6"/>
</dbReference>
<keyword evidence="3" id="KW-1015">Disulfide bond</keyword>
<feature type="domain" description="Ig-like" evidence="6">
    <location>
        <begin position="285"/>
        <end position="382"/>
    </location>
</feature>
<evidence type="ECO:0000313" key="7">
    <source>
        <dbReference type="EMBL" id="KAF7269441.1"/>
    </source>
</evidence>
<dbReference type="InterPro" id="IPR013783">
    <property type="entry name" value="Ig-like_fold"/>
</dbReference>
<dbReference type="Gene3D" id="2.60.40.10">
    <property type="entry name" value="Immunoglobulins"/>
    <property type="match status" value="8"/>
</dbReference>
<protein>
    <recommendedName>
        <fullName evidence="6">Ig-like domain-containing protein</fullName>
    </recommendedName>
</protein>
<feature type="compositionally biased region" description="Basic and acidic residues" evidence="4">
    <location>
        <begin position="1355"/>
        <end position="1365"/>
    </location>
</feature>
<feature type="region of interest" description="Disordered" evidence="4">
    <location>
        <begin position="1500"/>
        <end position="1571"/>
    </location>
</feature>
<dbReference type="InterPro" id="IPR003598">
    <property type="entry name" value="Ig_sub2"/>
</dbReference>
<dbReference type="OrthoDB" id="6106100at2759"/>
<feature type="region of interest" description="Disordered" evidence="4">
    <location>
        <begin position="1647"/>
        <end position="1668"/>
    </location>
</feature>